<dbReference type="SUPFAM" id="SSF48065">
    <property type="entry name" value="DBL homology domain (DH-domain)"/>
    <property type="match status" value="1"/>
</dbReference>
<feature type="region of interest" description="Disordered" evidence="8">
    <location>
        <begin position="1053"/>
        <end position="1089"/>
    </location>
</feature>
<dbReference type="InterPro" id="IPR001102">
    <property type="entry name" value="Transglutaminase_N"/>
</dbReference>
<keyword evidence="3" id="KW-0808">Transferase</keyword>
<dbReference type="InterPro" id="IPR055251">
    <property type="entry name" value="SOS1_NGEF_PH"/>
</dbReference>
<dbReference type="GO" id="GO:0007399">
    <property type="term" value="P:nervous system development"/>
    <property type="evidence" value="ECO:0007669"/>
    <property type="project" value="UniProtKB-ARBA"/>
</dbReference>
<evidence type="ECO:0000259" key="10">
    <source>
        <dbReference type="PROSITE" id="PS50010"/>
    </source>
</evidence>
<dbReference type="SUPFAM" id="SSF50729">
    <property type="entry name" value="PH domain-like"/>
    <property type="match status" value="1"/>
</dbReference>
<accession>A0AA88TS86</accession>
<dbReference type="Pfam" id="PF22697">
    <property type="entry name" value="SOS1_NGEF_PH"/>
    <property type="match status" value="1"/>
</dbReference>
<keyword evidence="6" id="KW-0012">Acyltransferase</keyword>
<dbReference type="InterPro" id="IPR038765">
    <property type="entry name" value="Papain-like_cys_pep_sf"/>
</dbReference>
<dbReference type="SUPFAM" id="SSF81296">
    <property type="entry name" value="E set domains"/>
    <property type="match status" value="1"/>
</dbReference>
<evidence type="ECO:0000256" key="5">
    <source>
        <dbReference type="ARBA" id="ARBA00022837"/>
    </source>
</evidence>
<dbReference type="Gene3D" id="2.30.29.30">
    <property type="entry name" value="Pleckstrin-homology domain (PH domain)/Phosphotyrosine-binding domain (PTB)"/>
    <property type="match status" value="1"/>
</dbReference>
<dbReference type="EC" id="2.3.2.13" evidence="7"/>
<evidence type="ECO:0000256" key="3">
    <source>
        <dbReference type="ARBA" id="ARBA00022679"/>
    </source>
</evidence>
<dbReference type="Pfam" id="PF01841">
    <property type="entry name" value="Transglut_core"/>
    <property type="match status" value="1"/>
</dbReference>
<evidence type="ECO:0000256" key="2">
    <source>
        <dbReference type="ARBA" id="ARBA00005968"/>
    </source>
</evidence>
<dbReference type="PROSITE" id="PS50010">
    <property type="entry name" value="DH_2"/>
    <property type="match status" value="1"/>
</dbReference>
<dbReference type="InterPro" id="IPR013808">
    <property type="entry name" value="Transglutaminase_AS"/>
</dbReference>
<dbReference type="Pfam" id="PF00621">
    <property type="entry name" value="RhoGEF"/>
    <property type="match status" value="1"/>
</dbReference>
<feature type="compositionally biased region" description="Polar residues" evidence="8">
    <location>
        <begin position="500"/>
        <end position="509"/>
    </location>
</feature>
<dbReference type="InterPro" id="IPR013783">
    <property type="entry name" value="Ig-like_fold"/>
</dbReference>
<dbReference type="Gene3D" id="2.60.40.10">
    <property type="entry name" value="Immunoglobulins"/>
    <property type="match status" value="3"/>
</dbReference>
<feature type="region of interest" description="Disordered" evidence="8">
    <location>
        <begin position="463"/>
        <end position="525"/>
    </location>
</feature>
<comment type="cofactor">
    <cofactor evidence="1">
        <name>Ca(2+)</name>
        <dbReference type="ChEBI" id="CHEBI:29108"/>
    </cofactor>
</comment>
<dbReference type="SMART" id="SM00325">
    <property type="entry name" value="RhoGEF"/>
    <property type="match status" value="1"/>
</dbReference>
<evidence type="ECO:0000313" key="12">
    <source>
        <dbReference type="Proteomes" id="UP001187343"/>
    </source>
</evidence>
<reference evidence="11" key="1">
    <citation type="submission" date="2023-08" db="EMBL/GenBank/DDBJ databases">
        <title>Chromosome-level Genome Assembly of mud carp (Cirrhinus molitorella).</title>
        <authorList>
            <person name="Liu H."/>
        </authorList>
    </citation>
    <scope>NUCLEOTIDE SEQUENCE</scope>
    <source>
        <strain evidence="11">Prfri</strain>
        <tissue evidence="11">Muscle</tissue>
    </source>
</reference>
<dbReference type="InterPro" id="IPR036238">
    <property type="entry name" value="Transglutaminase_C_sf"/>
</dbReference>
<feature type="region of interest" description="Disordered" evidence="8">
    <location>
        <begin position="243"/>
        <end position="264"/>
    </location>
</feature>
<keyword evidence="5" id="KW-0106">Calcium</keyword>
<dbReference type="FunFam" id="2.60.40.10:FF:000090">
    <property type="entry name" value="Protein-glutamine gamma-glutamyltransferase 2"/>
    <property type="match status" value="1"/>
</dbReference>
<proteinExistence type="inferred from homology"/>
<dbReference type="InterPro" id="IPR001849">
    <property type="entry name" value="PH_domain"/>
</dbReference>
<dbReference type="InterPro" id="IPR008958">
    <property type="entry name" value="Transglutaminase_C"/>
</dbReference>
<feature type="domain" description="PH" evidence="9">
    <location>
        <begin position="1362"/>
        <end position="1469"/>
    </location>
</feature>
<dbReference type="Proteomes" id="UP001187343">
    <property type="component" value="Unassembled WGS sequence"/>
</dbReference>
<keyword evidence="12" id="KW-1185">Reference proteome</keyword>
<feature type="region of interest" description="Disordered" evidence="8">
    <location>
        <begin position="193"/>
        <end position="222"/>
    </location>
</feature>
<protein>
    <recommendedName>
        <fullName evidence="7">protein-glutamine gamma-glutamyltransferase</fullName>
        <ecNumber evidence="7">2.3.2.13</ecNumber>
    </recommendedName>
</protein>
<dbReference type="EMBL" id="JAUYZG010000016">
    <property type="protein sequence ID" value="KAK2885289.1"/>
    <property type="molecule type" value="Genomic_DNA"/>
</dbReference>
<feature type="compositionally biased region" description="Low complexity" evidence="8">
    <location>
        <begin position="1542"/>
        <end position="1568"/>
    </location>
</feature>
<dbReference type="FunFam" id="3.90.260.10:FF:000001">
    <property type="entry name" value="Protein-glutamine gamma-glutamyltransferase 2"/>
    <property type="match status" value="1"/>
</dbReference>
<dbReference type="SUPFAM" id="SSF49309">
    <property type="entry name" value="Transglutaminase, two C-terminal domains"/>
    <property type="match status" value="2"/>
</dbReference>
<dbReference type="SUPFAM" id="SSF46966">
    <property type="entry name" value="Spectrin repeat"/>
    <property type="match status" value="1"/>
</dbReference>
<evidence type="ECO:0000313" key="11">
    <source>
        <dbReference type="EMBL" id="KAK2885289.1"/>
    </source>
</evidence>
<dbReference type="PANTHER" id="PTHR45845:SF2">
    <property type="entry name" value="RIKEN CDNA D630003M21 GENE"/>
    <property type="match status" value="1"/>
</dbReference>
<feature type="compositionally biased region" description="Polar residues" evidence="8">
    <location>
        <begin position="368"/>
        <end position="396"/>
    </location>
</feature>
<dbReference type="SMART" id="SM00233">
    <property type="entry name" value="PH"/>
    <property type="match status" value="1"/>
</dbReference>
<keyword evidence="4" id="KW-0479">Metal-binding</keyword>
<feature type="domain" description="DH" evidence="10">
    <location>
        <begin position="1175"/>
        <end position="1350"/>
    </location>
</feature>
<dbReference type="PROSITE" id="PS50003">
    <property type="entry name" value="PH_DOMAIN"/>
    <property type="match status" value="1"/>
</dbReference>
<dbReference type="Gene3D" id="3.90.260.10">
    <property type="entry name" value="Transglutaminase-like"/>
    <property type="match status" value="1"/>
</dbReference>
<dbReference type="SMART" id="SM00460">
    <property type="entry name" value="TGc"/>
    <property type="match status" value="1"/>
</dbReference>
<dbReference type="GO" id="GO:0003810">
    <property type="term" value="F:protein-glutamine gamma-glutamyltransferase activity"/>
    <property type="evidence" value="ECO:0007669"/>
    <property type="project" value="UniProtKB-EC"/>
</dbReference>
<evidence type="ECO:0000256" key="8">
    <source>
        <dbReference type="SAM" id="MobiDB-lite"/>
    </source>
</evidence>
<evidence type="ECO:0000256" key="6">
    <source>
        <dbReference type="ARBA" id="ARBA00023315"/>
    </source>
</evidence>
<evidence type="ECO:0000259" key="9">
    <source>
        <dbReference type="PROSITE" id="PS50003"/>
    </source>
</evidence>
<dbReference type="InterPro" id="IPR036985">
    <property type="entry name" value="Transglutaminase-like_sf"/>
</dbReference>
<dbReference type="CDD" id="cd13242">
    <property type="entry name" value="PH_puratrophin-1"/>
    <property type="match status" value="1"/>
</dbReference>
<gene>
    <name evidence="11" type="ORF">Q8A67_016126</name>
</gene>
<dbReference type="CDD" id="cd00160">
    <property type="entry name" value="RhoGEF"/>
    <property type="match status" value="1"/>
</dbReference>
<dbReference type="InterPro" id="IPR002931">
    <property type="entry name" value="Transglutaminase-like"/>
</dbReference>
<feature type="region of interest" description="Disordered" evidence="8">
    <location>
        <begin position="324"/>
        <end position="396"/>
    </location>
</feature>
<dbReference type="Gene3D" id="1.20.900.10">
    <property type="entry name" value="Dbl homology (DH) domain"/>
    <property type="match status" value="1"/>
</dbReference>
<dbReference type="PANTHER" id="PTHR45845">
    <property type="entry name" value="RHO GUANINE NUCLEOTIDE EXCHANGE FACTOR-RELATED"/>
    <property type="match status" value="1"/>
</dbReference>
<feature type="compositionally biased region" description="Polar residues" evidence="8">
    <location>
        <begin position="197"/>
        <end position="211"/>
    </location>
</feature>
<dbReference type="Gene3D" id="1.20.58.60">
    <property type="match status" value="1"/>
</dbReference>
<comment type="caution">
    <text evidence="11">The sequence shown here is derived from an EMBL/GenBank/DDBJ whole genome shotgun (WGS) entry which is preliminary data.</text>
</comment>
<dbReference type="InterPro" id="IPR014756">
    <property type="entry name" value="Ig_E-set"/>
</dbReference>
<dbReference type="InterPro" id="IPR000219">
    <property type="entry name" value="DH_dom"/>
</dbReference>
<dbReference type="InterPro" id="IPR035899">
    <property type="entry name" value="DBL_dom_sf"/>
</dbReference>
<evidence type="ECO:0000256" key="7">
    <source>
        <dbReference type="ARBA" id="ARBA00024222"/>
    </source>
</evidence>
<dbReference type="InterPro" id="IPR011993">
    <property type="entry name" value="PH-like_dom_sf"/>
</dbReference>
<dbReference type="PROSITE" id="PS00547">
    <property type="entry name" value="TRANSGLUTAMINASES"/>
    <property type="match status" value="1"/>
</dbReference>
<dbReference type="Pfam" id="PF00868">
    <property type="entry name" value="Transglut_N"/>
    <property type="match status" value="1"/>
</dbReference>
<feature type="region of interest" description="Disordered" evidence="8">
    <location>
        <begin position="1538"/>
        <end position="1573"/>
    </location>
</feature>
<dbReference type="Pfam" id="PF00927">
    <property type="entry name" value="Transglut_C"/>
    <property type="match status" value="2"/>
</dbReference>
<feature type="compositionally biased region" description="Basic and acidic residues" evidence="8">
    <location>
        <begin position="339"/>
        <end position="362"/>
    </location>
</feature>
<dbReference type="SUPFAM" id="SSF54001">
    <property type="entry name" value="Cysteine proteinases"/>
    <property type="match status" value="1"/>
</dbReference>
<evidence type="ECO:0000256" key="1">
    <source>
        <dbReference type="ARBA" id="ARBA00001913"/>
    </source>
</evidence>
<comment type="similarity">
    <text evidence="2">Belongs to the transglutaminase superfamily. Transglutaminase family.</text>
</comment>
<dbReference type="GO" id="GO:0046872">
    <property type="term" value="F:metal ion binding"/>
    <property type="evidence" value="ECO:0007669"/>
    <property type="project" value="UniProtKB-KW"/>
</dbReference>
<evidence type="ECO:0000256" key="4">
    <source>
        <dbReference type="ARBA" id="ARBA00022723"/>
    </source>
</evidence>
<dbReference type="InterPro" id="IPR052231">
    <property type="entry name" value="Rho_GEF_signaling-related"/>
</dbReference>
<name>A0AA88TS86_9TELE</name>
<dbReference type="FunFam" id="2.60.40.10:FF:000278">
    <property type="entry name" value="Protein-glutamine gamma-glutamyltransferase 2"/>
    <property type="match status" value="1"/>
</dbReference>
<organism evidence="11 12">
    <name type="scientific">Cirrhinus molitorella</name>
    <name type="common">mud carp</name>
    <dbReference type="NCBI Taxonomy" id="172907"/>
    <lineage>
        <taxon>Eukaryota</taxon>
        <taxon>Metazoa</taxon>
        <taxon>Chordata</taxon>
        <taxon>Craniata</taxon>
        <taxon>Vertebrata</taxon>
        <taxon>Euteleostomi</taxon>
        <taxon>Actinopterygii</taxon>
        <taxon>Neopterygii</taxon>
        <taxon>Teleostei</taxon>
        <taxon>Ostariophysi</taxon>
        <taxon>Cypriniformes</taxon>
        <taxon>Cyprinidae</taxon>
        <taxon>Labeoninae</taxon>
        <taxon>Labeonini</taxon>
        <taxon>Cirrhinus</taxon>
    </lineage>
</organism>
<sequence length="2327" mass="262620">MNPESLDSSIQSCLSALYPPFEVTASTVLSQLFQVIEGRYHGDALQCLTDFLIPARHLLESVQQAACTPYSQRVFRFSGWPLCLHDRIVIQLATVNPLLLKPGDFYLQVVPFGNQVARIVVQSLLEVEEECELEETPIPETSYPSIFTKAWLLELNEGRHGTPLAHCILKTEQGIVKVPWEEVANPEFEDDRRMASLSPSNQQESLSSCHTHTPPPSNFSVETRIRPARDGIAVSLRLVDNSSSSKHAEMDPAQSGMRPVGWVSPNTWDSRSKSSLVSNCSDLMDLTKETHWVQPHTPLLRSSSRDRTACVRTVRFAEEPCTPCMQRKRGQGTKAQKCRYMDPQEKPIKPKERSEHPNEARSLHRPTQENPACCSSSETGPLGNQSSDGQKDQTQNISQDRIDCFAPTVVGTSEKCHIVVQGETSEEDRSSYFELIPRLHVVPGKKTTTFGLVSPKINRRRLPAQGLDNFGHYSKKKGGKHQYLSQDPKTLSPPVAGPQINLSDTSAQAETDRPPSRSSTPPPLKADGFLHSGMVCLTGGQDRSGRAVVEIYGDHQVWVSAPISSQEICKLLLYFHTITRKEKDLGMTVVFDARKKPPHPEFAKALLMLQELDPHAVHWVLLLVNKDNSHSLEKRPGVMMEAVTSLKALNKIVDVSQLTAALHGSFQYNHCDWLQIHQKLYPFVSDLHEASALLSGAIKKLEGVHKIDTVQDVQQCIEEQGALMKDVLEDARLVGLQRGGGAMLARLRRETEVRSPDCEQSREVIDTVTHLYNAMEEQVHVLARKSNMSLQHLDFLLQLREMESRFAKIKDWFDTEGETRLLQAESVDDCSERIQQMLQSFKVFLSEANERKHQAMMLVADAEGIQGPNYPETEVFHRMVSVFKSSLADFVSRAERCCEELGMMVYICHFCERASAVASDCRRFLEQEQYCCSPDEERWTLLHTYLQRLDEFSPEHFQDVRAQASSSSRALQVWNAAWIHCQEVRRQLEERLALLEGVQTATECHSDWPEVIPVQDEHGIVHELSESRASRARDSVHGTVTCFNFRSNHKTQKQSKTAHTVKENPADCGQRGKNVGRKASQEQKPVTGSSTVGCQWFPWQNAASRNISKGSERHITEPTFCQNQPYGNSRHNSFCSQTACGETEGTKDVSVFTDGWRTDGENAASTTESPNRTMKLHRILEELLLTEVEYVRSLGYILTHYFPLLSRPDVPQDLRGQRGRIFGNLEKLYDFHCQHFQQELEACQAEPLRVGRCFLNHRESFGLYALYSKNKPQSDALIQHHRYFKRKQMELGDSMDLSSYLLKPVQRISKYSLLLQEILDECVPDQSGEREEIQAALDVVRFQLRHGNDLLTMDAIRDCDLNLNEQGQLIRQDEFWVFFRKKRSLRRVFLFQEVILFTKTKKNDRGDDVYVYKMSIKTCEIGMTHSCGVSGRSFEIWFRRRRSQDTYILQAETRDIKEAWTRDLDHILWEQALKSRELRRQERLFMGMGWKPFADIQPRNAAVSNHTVNVDVTGREVVGILKTPNPLVSSLQRGVALPRPDSIGSGSSTSTAGSHSSSSSGRGSMSPSIFQGKYDSSTENADLQCVSRLLLMFFTMAHLPCPERSSVHKQKLTVLSSVSFKSQFVPRHQQKFSRDRGMLTSLQKQFTDVRSVVEIEHIDLGCEVNNTNHHTLLNGADRLIVRRGQPFTITLHLQPGTHFQNGDNINFIAQTGPIPSVDAQTKAKFSLSRFISRSSWSATAETSDSTVSLIVCSHPNAPIGVYKLMLDQGEGVSLGEFVLLFNPWCKQDSVYLASEAEREEYVLSQDGLIYRGIPKHITVLPWTFGQFESGILEICLQILDESPNYISDAALDCSERRNPVYVTRVISAMINSLGDKGVLVGNWTGDYEDGVKPTVWKDSCSILRQWSNDNCRAVRYGQCWVFAAVACTVSRALGIPCRVVTNFGSARDSNGDLIMERFYNDFDENIADDSIWNFHVWVENWMTRPDLALGYEGWQASDPTPQHRSDGVFCCGPAPVRAIKEGELTFKYDVPFVYAEVNADVVEYIKLRDGRVFKMGGSTTEIGKSISTKAVGRDEREDITHNYKYPEGSEEERRVCEKANHHNKLAQAGEEPGLHIKIKVTPDMQIGSDFDVYAELKNNTMVTKSCRVMFYAQAVSYNGKLGETCGLGEFTEMNLPSTEGGKVTLHLEYAEYSKAITQDRMIKLMALLIDAETRDFYRAKKTIVLDGPEIVVNILGVPKVGQKLVADIALQNPLPEPLENCVFTIHGANLTDGKPITHEVGTVGPKEFATAKVEFTPKLPGQRKIVIDFCSDKLHNVETYENLVIYE</sequence>
<dbReference type="GO" id="GO:0005085">
    <property type="term" value="F:guanyl-nucleotide exchange factor activity"/>
    <property type="evidence" value="ECO:0007669"/>
    <property type="project" value="InterPro"/>
</dbReference>